<reference evidence="2 3" key="1">
    <citation type="submission" date="2018-08" db="EMBL/GenBank/DDBJ databases">
        <title>Genomic investigation of the strawberry pathogen Phytophthora fragariae indicates pathogenicity is determined by transcriptional variation in three key races.</title>
        <authorList>
            <person name="Adams T.M."/>
            <person name="Armitage A.D."/>
            <person name="Sobczyk M.K."/>
            <person name="Bates H.J."/>
            <person name="Dunwell J.M."/>
            <person name="Nellist C.F."/>
            <person name="Harrison R.J."/>
        </authorList>
    </citation>
    <scope>NUCLEOTIDE SEQUENCE [LARGE SCALE GENOMIC DNA]</scope>
    <source>
        <strain evidence="2 3">SCRP333</strain>
    </source>
</reference>
<name>A0A6A4FCI5_9STRA</name>
<sequence length="232" mass="26530">MEPSDNSSSSDSSDRDSDSSSPVDSAATNTMGDTSVTFKPYMYPTGLEDFDEDAPLPLPKHERRDWGRLSKRFKREYCRSKVSDAENYYTMTQDKDEKALAFLHRLNVAAERAGVDFRKNSRGRQQHVRQFVKNVSDDQLKLTLRGHRFRKVADLEYILKQRELYREDDSAIRAPQPREIQAGNVVRDRFDPKCQARVHVAQGDTVFCEARQGAPTTARSQIMDVGEGCFKL</sequence>
<dbReference type="Proteomes" id="UP000434957">
    <property type="component" value="Unassembled WGS sequence"/>
</dbReference>
<organism evidence="2 3">
    <name type="scientific">Phytophthora rubi</name>
    <dbReference type="NCBI Taxonomy" id="129364"/>
    <lineage>
        <taxon>Eukaryota</taxon>
        <taxon>Sar</taxon>
        <taxon>Stramenopiles</taxon>
        <taxon>Oomycota</taxon>
        <taxon>Peronosporomycetes</taxon>
        <taxon>Peronosporales</taxon>
        <taxon>Peronosporaceae</taxon>
        <taxon>Phytophthora</taxon>
    </lineage>
</organism>
<evidence type="ECO:0000313" key="2">
    <source>
        <dbReference type="EMBL" id="KAE9338555.1"/>
    </source>
</evidence>
<accession>A0A6A4FCI5</accession>
<keyword evidence="3" id="KW-1185">Reference proteome</keyword>
<feature type="compositionally biased region" description="Polar residues" evidence="1">
    <location>
        <begin position="26"/>
        <end position="37"/>
    </location>
</feature>
<feature type="compositionally biased region" description="Low complexity" evidence="1">
    <location>
        <begin position="1"/>
        <end position="11"/>
    </location>
</feature>
<evidence type="ECO:0000256" key="1">
    <source>
        <dbReference type="SAM" id="MobiDB-lite"/>
    </source>
</evidence>
<proteinExistence type="predicted"/>
<feature type="region of interest" description="Disordered" evidence="1">
    <location>
        <begin position="1"/>
        <end position="38"/>
    </location>
</feature>
<comment type="caution">
    <text evidence="2">The sequence shown here is derived from an EMBL/GenBank/DDBJ whole genome shotgun (WGS) entry which is preliminary data.</text>
</comment>
<dbReference type="EMBL" id="QXFT01000659">
    <property type="protein sequence ID" value="KAE9338555.1"/>
    <property type="molecule type" value="Genomic_DNA"/>
</dbReference>
<evidence type="ECO:0000313" key="3">
    <source>
        <dbReference type="Proteomes" id="UP000434957"/>
    </source>
</evidence>
<dbReference type="AlphaFoldDB" id="A0A6A4FCI5"/>
<protein>
    <recommendedName>
        <fullName evidence="4">Retrotransposon gag domain-containing protein</fullName>
    </recommendedName>
</protein>
<gene>
    <name evidence="2" type="ORF">PR003_g11439</name>
</gene>
<evidence type="ECO:0008006" key="4">
    <source>
        <dbReference type="Google" id="ProtNLM"/>
    </source>
</evidence>